<dbReference type="EMBL" id="KQ965875">
    <property type="protein sequence ID" value="KXS09237.1"/>
    <property type="molecule type" value="Genomic_DNA"/>
</dbReference>
<keyword evidence="2" id="KW-0175">Coiled coil</keyword>
<dbReference type="PROSITE" id="PS50404">
    <property type="entry name" value="GST_NTER"/>
    <property type="match status" value="1"/>
</dbReference>
<evidence type="ECO:0000313" key="5">
    <source>
        <dbReference type="Proteomes" id="UP000070544"/>
    </source>
</evidence>
<keyword evidence="5" id="KW-1185">Reference proteome</keyword>
<feature type="coiled-coil region" evidence="2">
    <location>
        <begin position="162"/>
        <end position="222"/>
    </location>
</feature>
<dbReference type="PANTHER" id="PTHR44188">
    <property type="entry name" value="GDAP1, ISOFORM A"/>
    <property type="match status" value="1"/>
</dbReference>
<name>A0A138ZXL8_GONPJ</name>
<dbReference type="GO" id="GO:0008053">
    <property type="term" value="P:mitochondrial fusion"/>
    <property type="evidence" value="ECO:0007669"/>
    <property type="project" value="TreeGrafter"/>
</dbReference>
<dbReference type="InterPro" id="IPR036249">
    <property type="entry name" value="Thioredoxin-like_sf"/>
</dbReference>
<comment type="similarity">
    <text evidence="1">Belongs to the GST superfamily.</text>
</comment>
<dbReference type="AlphaFoldDB" id="A0A138ZXL8"/>
<gene>
    <name evidence="4" type="ORF">M427DRAFT_160855</name>
</gene>
<evidence type="ECO:0000256" key="2">
    <source>
        <dbReference type="SAM" id="Coils"/>
    </source>
</evidence>
<dbReference type="InterPro" id="IPR004045">
    <property type="entry name" value="Glutathione_S-Trfase_N"/>
</dbReference>
<dbReference type="OrthoDB" id="418495at2759"/>
<evidence type="ECO:0000259" key="3">
    <source>
        <dbReference type="PROSITE" id="PS50404"/>
    </source>
</evidence>
<dbReference type="GO" id="GO:0006626">
    <property type="term" value="P:protein targeting to mitochondrion"/>
    <property type="evidence" value="ECO:0007669"/>
    <property type="project" value="TreeGrafter"/>
</dbReference>
<evidence type="ECO:0000256" key="1">
    <source>
        <dbReference type="ARBA" id="ARBA00007409"/>
    </source>
</evidence>
<dbReference type="Gene3D" id="3.40.30.10">
    <property type="entry name" value="Glutaredoxin"/>
    <property type="match status" value="1"/>
</dbReference>
<dbReference type="Proteomes" id="UP000070544">
    <property type="component" value="Unassembled WGS sequence"/>
</dbReference>
<dbReference type="GO" id="GO:0000266">
    <property type="term" value="P:mitochondrial fission"/>
    <property type="evidence" value="ECO:0007669"/>
    <property type="project" value="TreeGrafter"/>
</dbReference>
<sequence>MALNLYNITHSYFSIIARIALAEISIPYTPVLVNILNKSHPAQFEEDYIRLNPAGTVPSLVGSIVVPGEAQPREIALTESRDIVEWCFSLPTAPRLPDQVRDASDIVMERFYGGNWDYIFGVGLAAPDKEREALVAKWRDRETAAITKIEETERKIAAGAGVSDLEELLERYRRKKDQNAERIALYLPSLPPNPTAEFPFGLDRAKLLCSEFEADLKAAESLANELQPGVCEFWFAGPVFCPADVVIAALLTRFRVYGYEGVLFGPGTSGYPYLTNYWARLKARRSYINAVTDFKMDT</sequence>
<dbReference type="GO" id="GO:0005741">
    <property type="term" value="C:mitochondrial outer membrane"/>
    <property type="evidence" value="ECO:0007669"/>
    <property type="project" value="TreeGrafter"/>
</dbReference>
<reference evidence="4 5" key="1">
    <citation type="journal article" date="2015" name="Genome Biol. Evol.">
        <title>Phylogenomic analyses indicate that early fungi evolved digesting cell walls of algal ancestors of land plants.</title>
        <authorList>
            <person name="Chang Y."/>
            <person name="Wang S."/>
            <person name="Sekimoto S."/>
            <person name="Aerts A.L."/>
            <person name="Choi C."/>
            <person name="Clum A."/>
            <person name="LaButti K.M."/>
            <person name="Lindquist E.A."/>
            <person name="Yee Ngan C."/>
            <person name="Ohm R.A."/>
            <person name="Salamov A.A."/>
            <person name="Grigoriev I.V."/>
            <person name="Spatafora J.W."/>
            <person name="Berbee M.L."/>
        </authorList>
    </citation>
    <scope>NUCLEOTIDE SEQUENCE [LARGE SCALE GENOMIC DNA]</scope>
    <source>
        <strain evidence="4 5">JEL478</strain>
    </source>
</reference>
<dbReference type="PANTHER" id="PTHR44188:SF1">
    <property type="entry name" value="GDAP1, ISOFORM A"/>
    <property type="match status" value="1"/>
</dbReference>
<organism evidence="4 5">
    <name type="scientific">Gonapodya prolifera (strain JEL478)</name>
    <name type="common">Monoblepharis prolifera</name>
    <dbReference type="NCBI Taxonomy" id="1344416"/>
    <lineage>
        <taxon>Eukaryota</taxon>
        <taxon>Fungi</taxon>
        <taxon>Fungi incertae sedis</taxon>
        <taxon>Chytridiomycota</taxon>
        <taxon>Chytridiomycota incertae sedis</taxon>
        <taxon>Monoblepharidomycetes</taxon>
        <taxon>Monoblepharidales</taxon>
        <taxon>Gonapodyaceae</taxon>
        <taxon>Gonapodya</taxon>
    </lineage>
</organism>
<dbReference type="InterPro" id="IPR036282">
    <property type="entry name" value="Glutathione-S-Trfase_C_sf"/>
</dbReference>
<feature type="domain" description="GST N-terminal" evidence="3">
    <location>
        <begin position="1"/>
        <end position="95"/>
    </location>
</feature>
<dbReference type="SUPFAM" id="SSF47616">
    <property type="entry name" value="GST C-terminal domain-like"/>
    <property type="match status" value="1"/>
</dbReference>
<proteinExistence type="inferred from homology"/>
<accession>A0A138ZXL8</accession>
<dbReference type="SUPFAM" id="SSF52833">
    <property type="entry name" value="Thioredoxin-like"/>
    <property type="match status" value="1"/>
</dbReference>
<protein>
    <recommendedName>
        <fullName evidence="3">GST N-terminal domain-containing protein</fullName>
    </recommendedName>
</protein>
<evidence type="ECO:0000313" key="4">
    <source>
        <dbReference type="EMBL" id="KXS09237.1"/>
    </source>
</evidence>
<dbReference type="Pfam" id="PF13409">
    <property type="entry name" value="GST_N_2"/>
    <property type="match status" value="1"/>
</dbReference>